<proteinExistence type="predicted"/>
<feature type="region of interest" description="Disordered" evidence="1">
    <location>
        <begin position="804"/>
        <end position="838"/>
    </location>
</feature>
<dbReference type="NCBIfam" id="NF041916">
    <property type="entry name" value="RING_SCO0854"/>
    <property type="match status" value="1"/>
</dbReference>
<dbReference type="PANTHER" id="PTHR32097">
    <property type="entry name" value="CAMP-BINDING PROTEIN 1-RELATED"/>
    <property type="match status" value="1"/>
</dbReference>
<feature type="compositionally biased region" description="Low complexity" evidence="1">
    <location>
        <begin position="811"/>
        <end position="825"/>
    </location>
</feature>
<name>A0ABV3GGW2_MICGL</name>
<feature type="domain" description="RING-type" evidence="2">
    <location>
        <begin position="137"/>
        <end position="173"/>
    </location>
</feature>
<sequence length="922" mass="98915">MNGLAEMLLRRHRLVAPGLLARDPAPAFAGTAPHPRKQEGADRTPSCEDGLAALEADLFQLGYVLSASLRRALSELTADELANAGGHLIHGVLAELGGYVEHVPLFRNFPASVPADTAEFYVRRVFTLLLQRPEQPCVLCGLVTTVHPVSPCAHLVCRACWDGSDFSACPICHRRVDPDDPFLRPADDPVAEAGAANGSMSRVATLLSLCADPAETARDHLRALLSRQTPLRKEDLTTVGVLVREFWPRATAWLPERIPVRETRAVVLAAAMRHGGDAVPELLDRYVDRATDVLRLLTALMGGDPGLRERLPRRSSLSRAIRRTLLSHLDRMPVPYLIEDLHRHPEAWKHMAEVLHPHEHHTRHPDAALAFAALRGTRLDGGGPLATALLDRAAAYPGLLRFDGVRLRASGLASRVETALRDGDHATALTLLGTRPGELARRVAHLARRVPAEPLAAAVAEAAPRVSPGVLIAALGQVRTPPGGSRMFLPRGGSARIWTEPDDRAPIPDQVVASVTATIDAEMLRRAAALPPVELALLDEGLDDLHAPAAERSASATLVRLTRGSVRPIPPGGRLRLFLHWAEPDGERVDLDLSVALFDTRWSFVDLCDYTNLRVGGDAAVHSGDLTSAPEPLGASEFVDLDIESLREDGARYAVPIVFSYNDVPFERLVRGFAGFLDSSDARNGVAFDPLAVRQRFDLTGSAKILVPFVADLWSRTMRWADLNLSTSGFMHDVWAYHGQLARLGSTLEDAYGLGERVTLWEVARWHAAARARRVVVRHRDGSRGHYVRGDDEESAEFAARLTASHEAGRAEPSSGASGDAAAPPYEDALGTSRGESSGTSLGGAEFAVLVDAGDSAGAGGELGGGVGIREGAQVYALHPGSLDPAEVRMLDAADLVAALAPAPLPARVPARVPAEDAVPAN</sequence>
<dbReference type="EMBL" id="JBFALK010000010">
    <property type="protein sequence ID" value="MEV0970869.1"/>
    <property type="molecule type" value="Genomic_DNA"/>
</dbReference>
<keyword evidence="4" id="KW-1185">Reference proteome</keyword>
<dbReference type="PANTHER" id="PTHR32097:SF18">
    <property type="entry name" value="RING-TYPE DOMAIN-CONTAINING PROTEIN"/>
    <property type="match status" value="1"/>
</dbReference>
<organism evidence="3 4">
    <name type="scientific">Microtetraspora glauca</name>
    <dbReference type="NCBI Taxonomy" id="1996"/>
    <lineage>
        <taxon>Bacteria</taxon>
        <taxon>Bacillati</taxon>
        <taxon>Actinomycetota</taxon>
        <taxon>Actinomycetes</taxon>
        <taxon>Streptosporangiales</taxon>
        <taxon>Streptosporangiaceae</taxon>
        <taxon>Microtetraspora</taxon>
    </lineage>
</organism>
<dbReference type="Gene3D" id="2.60.60.30">
    <property type="entry name" value="sav2460 like domains"/>
    <property type="match status" value="1"/>
</dbReference>
<dbReference type="Proteomes" id="UP001551675">
    <property type="component" value="Unassembled WGS sequence"/>
</dbReference>
<evidence type="ECO:0000313" key="4">
    <source>
        <dbReference type="Proteomes" id="UP001551675"/>
    </source>
</evidence>
<dbReference type="InterPro" id="IPR001841">
    <property type="entry name" value="Znf_RING"/>
</dbReference>
<protein>
    <submittedName>
        <fullName evidence="3">MXAN_6230/SCO0854 family RING domain-containing protein</fullName>
    </submittedName>
</protein>
<accession>A0ABV3GGW2</accession>
<feature type="region of interest" description="Disordered" evidence="1">
    <location>
        <begin position="26"/>
        <end position="46"/>
    </location>
</feature>
<reference evidence="3 4" key="1">
    <citation type="submission" date="2024-06" db="EMBL/GenBank/DDBJ databases">
        <title>The Natural Products Discovery Center: Release of the First 8490 Sequenced Strains for Exploring Actinobacteria Biosynthetic Diversity.</title>
        <authorList>
            <person name="Kalkreuter E."/>
            <person name="Kautsar S.A."/>
            <person name="Yang D."/>
            <person name="Bader C.D."/>
            <person name="Teijaro C.N."/>
            <person name="Fluegel L."/>
            <person name="Davis C.M."/>
            <person name="Simpson J.R."/>
            <person name="Lauterbach L."/>
            <person name="Steele A.D."/>
            <person name="Gui C."/>
            <person name="Meng S."/>
            <person name="Li G."/>
            <person name="Viehrig K."/>
            <person name="Ye F."/>
            <person name="Su P."/>
            <person name="Kiefer A.F."/>
            <person name="Nichols A."/>
            <person name="Cepeda A.J."/>
            <person name="Yan W."/>
            <person name="Fan B."/>
            <person name="Jiang Y."/>
            <person name="Adhikari A."/>
            <person name="Zheng C.-J."/>
            <person name="Schuster L."/>
            <person name="Cowan T.M."/>
            <person name="Smanski M.J."/>
            <person name="Chevrette M.G."/>
            <person name="De Carvalho L.P.S."/>
            <person name="Shen B."/>
        </authorList>
    </citation>
    <scope>NUCLEOTIDE SEQUENCE [LARGE SCALE GENOMIC DNA]</scope>
    <source>
        <strain evidence="3 4">NPDC050100</strain>
    </source>
</reference>
<dbReference type="Pfam" id="PF14447">
    <property type="entry name" value="Prok-RING_4"/>
    <property type="match status" value="1"/>
</dbReference>
<dbReference type="InterPro" id="IPR051324">
    <property type="entry name" value="Stress/Tellurium_Resist"/>
</dbReference>
<evidence type="ECO:0000259" key="2">
    <source>
        <dbReference type="PROSITE" id="PS50089"/>
    </source>
</evidence>
<dbReference type="RefSeq" id="WP_358134591.1">
    <property type="nucleotide sequence ID" value="NZ_JBFALK010000010.1"/>
</dbReference>
<evidence type="ECO:0000313" key="3">
    <source>
        <dbReference type="EMBL" id="MEV0970869.1"/>
    </source>
</evidence>
<gene>
    <name evidence="3" type="ORF">AB0I59_19730</name>
</gene>
<evidence type="ECO:0000256" key="1">
    <source>
        <dbReference type="SAM" id="MobiDB-lite"/>
    </source>
</evidence>
<comment type="caution">
    <text evidence="3">The sequence shown here is derived from an EMBL/GenBank/DDBJ whole genome shotgun (WGS) entry which is preliminary data.</text>
</comment>
<dbReference type="CDD" id="cd16528">
    <property type="entry name" value="RING-HC_prokRING"/>
    <property type="match status" value="1"/>
</dbReference>
<feature type="compositionally biased region" description="Basic and acidic residues" evidence="1">
    <location>
        <begin position="36"/>
        <end position="46"/>
    </location>
</feature>
<dbReference type="SUPFAM" id="SSF57850">
    <property type="entry name" value="RING/U-box"/>
    <property type="match status" value="1"/>
</dbReference>
<dbReference type="PROSITE" id="PS50089">
    <property type="entry name" value="ZF_RING_2"/>
    <property type="match status" value="1"/>
</dbReference>